<name>A0ABV8KP88_9ACTN</name>
<comment type="caution">
    <text evidence="2">The sequence shown here is derived from an EMBL/GenBank/DDBJ whole genome shotgun (WGS) entry which is preliminary data.</text>
</comment>
<reference evidence="3" key="1">
    <citation type="journal article" date="2019" name="Int. J. Syst. Evol. Microbiol.">
        <title>The Global Catalogue of Microorganisms (GCM) 10K type strain sequencing project: providing services to taxonomists for standard genome sequencing and annotation.</title>
        <authorList>
            <consortium name="The Broad Institute Genomics Platform"/>
            <consortium name="The Broad Institute Genome Sequencing Center for Infectious Disease"/>
            <person name="Wu L."/>
            <person name="Ma J."/>
        </authorList>
    </citation>
    <scope>NUCLEOTIDE SEQUENCE [LARGE SCALE GENOMIC DNA]</scope>
    <source>
        <strain evidence="3">2902at01</strain>
    </source>
</reference>
<dbReference type="EMBL" id="JBHSBN010000011">
    <property type="protein sequence ID" value="MFC4107869.1"/>
    <property type="molecule type" value="Genomic_DNA"/>
</dbReference>
<evidence type="ECO:0000256" key="1">
    <source>
        <dbReference type="SAM" id="MobiDB-lite"/>
    </source>
</evidence>
<organism evidence="2 3">
    <name type="scientific">Micromonospora zhanjiangensis</name>
    <dbReference type="NCBI Taxonomy" id="1522057"/>
    <lineage>
        <taxon>Bacteria</taxon>
        <taxon>Bacillati</taxon>
        <taxon>Actinomycetota</taxon>
        <taxon>Actinomycetes</taxon>
        <taxon>Micromonosporales</taxon>
        <taxon>Micromonosporaceae</taxon>
        <taxon>Micromonospora</taxon>
    </lineage>
</organism>
<sequence>MTLIVDPNAVDGFANQIGRAGDNVWDTRNYFNRYAEAGTGGEAFSLAKASHEHAVEIIDSTLNRLACLLDASAPELHAGAGYYRASDLAVADRLDRALPPAGNRCVTALELELASNPCAPAHFIDPRDVRSHLSPPPEPDNPFNALGWMDYLSPSSWANSAFDASTRSGRSRNASSVTGKPWQPWPRSSAISVARCTIWRTTCNPAPAPSTRSGRASPAKQLPILHHHRQRCS</sequence>
<protein>
    <submittedName>
        <fullName evidence="2">Uncharacterized protein</fullName>
    </submittedName>
</protein>
<feature type="compositionally biased region" description="Polar residues" evidence="1">
    <location>
        <begin position="204"/>
        <end position="214"/>
    </location>
</feature>
<proteinExistence type="predicted"/>
<dbReference type="RefSeq" id="WP_377547353.1">
    <property type="nucleotide sequence ID" value="NZ_JBHSBN010000011.1"/>
</dbReference>
<accession>A0ABV8KP88</accession>
<gene>
    <name evidence="2" type="ORF">ACFOX0_18295</name>
</gene>
<evidence type="ECO:0000313" key="3">
    <source>
        <dbReference type="Proteomes" id="UP001595868"/>
    </source>
</evidence>
<dbReference type="Proteomes" id="UP001595868">
    <property type="component" value="Unassembled WGS sequence"/>
</dbReference>
<feature type="compositionally biased region" description="Polar residues" evidence="1">
    <location>
        <begin position="162"/>
        <end position="178"/>
    </location>
</feature>
<keyword evidence="3" id="KW-1185">Reference proteome</keyword>
<feature type="region of interest" description="Disordered" evidence="1">
    <location>
        <begin position="162"/>
        <end position="186"/>
    </location>
</feature>
<evidence type="ECO:0000313" key="2">
    <source>
        <dbReference type="EMBL" id="MFC4107869.1"/>
    </source>
</evidence>
<feature type="region of interest" description="Disordered" evidence="1">
    <location>
        <begin position="204"/>
        <end position="233"/>
    </location>
</feature>